<dbReference type="InterPro" id="IPR000270">
    <property type="entry name" value="PB1_dom"/>
</dbReference>
<dbReference type="CDD" id="cd05992">
    <property type="entry name" value="PB1"/>
    <property type="match status" value="1"/>
</dbReference>
<dbReference type="Pfam" id="PF00564">
    <property type="entry name" value="PB1"/>
    <property type="match status" value="1"/>
</dbReference>
<evidence type="ECO:0000313" key="2">
    <source>
        <dbReference type="EMBL" id="KAF2861400.1"/>
    </source>
</evidence>
<dbReference type="EMBL" id="MU005973">
    <property type="protein sequence ID" value="KAF2861400.1"/>
    <property type="molecule type" value="Genomic_DNA"/>
</dbReference>
<dbReference type="Gene3D" id="3.10.20.90">
    <property type="entry name" value="Phosphatidylinositol 3-kinase Catalytic Subunit, Chain A, domain 1"/>
    <property type="match status" value="1"/>
</dbReference>
<protein>
    <recommendedName>
        <fullName evidence="1">PB1 domain-containing protein</fullName>
    </recommendedName>
</protein>
<organism evidence="2 3">
    <name type="scientific">Piedraia hortae CBS 480.64</name>
    <dbReference type="NCBI Taxonomy" id="1314780"/>
    <lineage>
        <taxon>Eukaryota</taxon>
        <taxon>Fungi</taxon>
        <taxon>Dikarya</taxon>
        <taxon>Ascomycota</taxon>
        <taxon>Pezizomycotina</taxon>
        <taxon>Dothideomycetes</taxon>
        <taxon>Dothideomycetidae</taxon>
        <taxon>Capnodiales</taxon>
        <taxon>Piedraiaceae</taxon>
        <taxon>Piedraia</taxon>
    </lineage>
</organism>
<sequence length="141" mass="16317">MMIAAFPLYSLVHLKPGISLTVLHPTLCSMSLVKSNETLKPEDDAQTSICKDEDKRVRLKISMGEYGSDFRWAFITKETGFDDLHSMVVRKFGLFSRAMFHLKVQDEEGDWITLSDDDDMDWIRHIHHMVERGLRVAIVIY</sequence>
<dbReference type="SMART" id="SM00666">
    <property type="entry name" value="PB1"/>
    <property type="match status" value="1"/>
</dbReference>
<dbReference type="PROSITE" id="PS51745">
    <property type="entry name" value="PB1"/>
    <property type="match status" value="1"/>
</dbReference>
<dbReference type="InterPro" id="IPR053793">
    <property type="entry name" value="PB1-like"/>
</dbReference>
<proteinExistence type="predicted"/>
<dbReference type="SUPFAM" id="SSF54277">
    <property type="entry name" value="CAD &amp; PB1 domains"/>
    <property type="match status" value="1"/>
</dbReference>
<dbReference type="AlphaFoldDB" id="A0A6A7C1L7"/>
<dbReference type="OrthoDB" id="1594986at2759"/>
<reference evidence="2" key="1">
    <citation type="journal article" date="2020" name="Stud. Mycol.">
        <title>101 Dothideomycetes genomes: a test case for predicting lifestyles and emergence of pathogens.</title>
        <authorList>
            <person name="Haridas S."/>
            <person name="Albert R."/>
            <person name="Binder M."/>
            <person name="Bloem J."/>
            <person name="Labutti K."/>
            <person name="Salamov A."/>
            <person name="Andreopoulos B."/>
            <person name="Baker S."/>
            <person name="Barry K."/>
            <person name="Bills G."/>
            <person name="Bluhm B."/>
            <person name="Cannon C."/>
            <person name="Castanera R."/>
            <person name="Culley D."/>
            <person name="Daum C."/>
            <person name="Ezra D."/>
            <person name="Gonzalez J."/>
            <person name="Henrissat B."/>
            <person name="Kuo A."/>
            <person name="Liang C."/>
            <person name="Lipzen A."/>
            <person name="Lutzoni F."/>
            <person name="Magnuson J."/>
            <person name="Mondo S."/>
            <person name="Nolan M."/>
            <person name="Ohm R."/>
            <person name="Pangilinan J."/>
            <person name="Park H.-J."/>
            <person name="Ramirez L."/>
            <person name="Alfaro M."/>
            <person name="Sun H."/>
            <person name="Tritt A."/>
            <person name="Yoshinaga Y."/>
            <person name="Zwiers L.-H."/>
            <person name="Turgeon B."/>
            <person name="Goodwin S."/>
            <person name="Spatafora J."/>
            <person name="Crous P."/>
            <person name="Grigoriev I."/>
        </authorList>
    </citation>
    <scope>NUCLEOTIDE SEQUENCE</scope>
    <source>
        <strain evidence="2">CBS 480.64</strain>
    </source>
</reference>
<evidence type="ECO:0000259" key="1">
    <source>
        <dbReference type="PROSITE" id="PS51745"/>
    </source>
</evidence>
<evidence type="ECO:0000313" key="3">
    <source>
        <dbReference type="Proteomes" id="UP000799421"/>
    </source>
</evidence>
<feature type="domain" description="PB1" evidence="1">
    <location>
        <begin position="56"/>
        <end position="141"/>
    </location>
</feature>
<gene>
    <name evidence="2" type="ORF">K470DRAFT_257066</name>
</gene>
<keyword evidence="3" id="KW-1185">Reference proteome</keyword>
<accession>A0A6A7C1L7</accession>
<dbReference type="Proteomes" id="UP000799421">
    <property type="component" value="Unassembled WGS sequence"/>
</dbReference>
<name>A0A6A7C1L7_9PEZI</name>